<accession>A0A1X7TV35</accession>
<dbReference type="InterPro" id="IPR025663">
    <property type="entry name" value="AKAP_28"/>
</dbReference>
<proteinExistence type="predicted"/>
<evidence type="ECO:0000313" key="1">
    <source>
        <dbReference type="EnsemblMetazoa" id="Aqu2.1.19147_001"/>
    </source>
</evidence>
<sequence length="163" mass="18253">MATSSAPDYEGEVRELVQSLIAGCIQEISSEVPLETISIPTGPEINPEECMETIEELIKSWDLDGSWLHHTSYTGVRSVGGRAIHSFSVMFSQPSRRKPAPRATASVFFFFIVEGEGTETSTTVFYVVESQRVVLRPSTPFREVWLRKIISSKLEINSRITLK</sequence>
<gene>
    <name evidence="1" type="primary">100641347</name>
</gene>
<dbReference type="OMA" id="PEECMET"/>
<organism evidence="1">
    <name type="scientific">Amphimedon queenslandica</name>
    <name type="common">Sponge</name>
    <dbReference type="NCBI Taxonomy" id="400682"/>
    <lineage>
        <taxon>Eukaryota</taxon>
        <taxon>Metazoa</taxon>
        <taxon>Porifera</taxon>
        <taxon>Demospongiae</taxon>
        <taxon>Heteroscleromorpha</taxon>
        <taxon>Haplosclerida</taxon>
        <taxon>Niphatidae</taxon>
        <taxon>Amphimedon</taxon>
    </lineage>
</organism>
<dbReference type="PANTHER" id="PTHR35075">
    <property type="entry name" value="A-KINASE ANCHOR PROTEIN 14"/>
    <property type="match status" value="1"/>
</dbReference>
<dbReference type="GO" id="GO:0005952">
    <property type="term" value="C:cAMP-dependent protein kinase complex"/>
    <property type="evidence" value="ECO:0007669"/>
    <property type="project" value="TreeGrafter"/>
</dbReference>
<dbReference type="OrthoDB" id="2148342at2759"/>
<dbReference type="Proteomes" id="UP000007879">
    <property type="component" value="Unassembled WGS sequence"/>
</dbReference>
<name>A0A1X7TV35_AMPQE</name>
<dbReference type="STRING" id="400682.A0A1X7TV35"/>
<evidence type="ECO:0000313" key="2">
    <source>
        <dbReference type="Proteomes" id="UP000007879"/>
    </source>
</evidence>
<dbReference type="PANTHER" id="PTHR35075:SF1">
    <property type="entry name" value="A-KINASE ANCHOR PROTEIN 14"/>
    <property type="match status" value="1"/>
</dbReference>
<dbReference type="EnsemblMetazoa" id="Aqu2.1.19147_001">
    <property type="protein sequence ID" value="Aqu2.1.19147_001"/>
    <property type="gene ID" value="Aqu2.1.19147"/>
</dbReference>
<dbReference type="GO" id="GO:0034237">
    <property type="term" value="F:protein kinase A regulatory subunit binding"/>
    <property type="evidence" value="ECO:0007669"/>
    <property type="project" value="TreeGrafter"/>
</dbReference>
<reference evidence="2" key="1">
    <citation type="journal article" date="2010" name="Nature">
        <title>The Amphimedon queenslandica genome and the evolution of animal complexity.</title>
        <authorList>
            <person name="Srivastava M."/>
            <person name="Simakov O."/>
            <person name="Chapman J."/>
            <person name="Fahey B."/>
            <person name="Gauthier M.E."/>
            <person name="Mitros T."/>
            <person name="Richards G.S."/>
            <person name="Conaco C."/>
            <person name="Dacre M."/>
            <person name="Hellsten U."/>
            <person name="Larroux C."/>
            <person name="Putnam N.H."/>
            <person name="Stanke M."/>
            <person name="Adamska M."/>
            <person name="Darling A."/>
            <person name="Degnan S.M."/>
            <person name="Oakley T.H."/>
            <person name="Plachetzki D.C."/>
            <person name="Zhai Y."/>
            <person name="Adamski M."/>
            <person name="Calcino A."/>
            <person name="Cummins S.F."/>
            <person name="Goodstein D.M."/>
            <person name="Harris C."/>
            <person name="Jackson D.J."/>
            <person name="Leys S.P."/>
            <person name="Shu S."/>
            <person name="Woodcroft B.J."/>
            <person name="Vervoort M."/>
            <person name="Kosik K.S."/>
            <person name="Manning G."/>
            <person name="Degnan B.M."/>
            <person name="Rokhsar D.S."/>
        </authorList>
    </citation>
    <scope>NUCLEOTIDE SEQUENCE [LARGE SCALE GENOMIC DNA]</scope>
</reference>
<dbReference type="InterPro" id="IPR053084">
    <property type="entry name" value="AKAP"/>
</dbReference>
<keyword evidence="2" id="KW-1185">Reference proteome</keyword>
<dbReference type="AlphaFoldDB" id="A0A1X7TV35"/>
<dbReference type="InParanoid" id="A0A1X7TV35"/>
<dbReference type="KEGG" id="aqu:100641347"/>
<dbReference type="Pfam" id="PF14469">
    <property type="entry name" value="AKAP28"/>
    <property type="match status" value="1"/>
</dbReference>
<reference evidence="1" key="2">
    <citation type="submission" date="2017-05" db="UniProtKB">
        <authorList>
            <consortium name="EnsemblMetazoa"/>
        </authorList>
    </citation>
    <scope>IDENTIFICATION</scope>
</reference>
<dbReference type="EnsemblMetazoa" id="XM_003389677.3">
    <property type="protein sequence ID" value="XP_003389725.1"/>
    <property type="gene ID" value="LOC100641347"/>
</dbReference>
<protein>
    <submittedName>
        <fullName evidence="1">Uncharacterized protein</fullName>
    </submittedName>
</protein>